<dbReference type="Proteomes" id="UP000237222">
    <property type="component" value="Unassembled WGS sequence"/>
</dbReference>
<proteinExistence type="predicted"/>
<reference evidence="1" key="1">
    <citation type="submission" date="2018-01" db="EMBL/GenBank/DDBJ databases">
        <authorList>
            <person name="Yu X.-D."/>
        </authorList>
    </citation>
    <scope>NUCLEOTIDE SEQUENCE</scope>
    <source>
        <strain evidence="1">ZX-21</strain>
    </source>
</reference>
<comment type="caution">
    <text evidence="1">The sequence shown here is derived from an EMBL/GenBank/DDBJ whole genome shotgun (WGS) entry which is preliminary data.</text>
</comment>
<protein>
    <submittedName>
        <fullName evidence="1">Uncharacterized protein</fullName>
    </submittedName>
</protein>
<dbReference type="AlphaFoldDB" id="A0A2S4HJG2"/>
<dbReference type="EMBL" id="PQGG01000007">
    <property type="protein sequence ID" value="POP54132.1"/>
    <property type="molecule type" value="Genomic_DNA"/>
</dbReference>
<evidence type="ECO:0000313" key="1">
    <source>
        <dbReference type="EMBL" id="POP54132.1"/>
    </source>
</evidence>
<name>A0A2S4HJG2_9GAMM</name>
<gene>
    <name evidence="1" type="ORF">C0068_02370</name>
</gene>
<sequence>MQWALFFSAEGLRVNSFCARILHCFERLIPRFNAAWRGGVKIGKMAVFFIPQAWRFAGLQRSV</sequence>
<accession>A0A2S4HJG2</accession>
<organism evidence="1 2">
    <name type="scientific">Zhongshania marina</name>
    <dbReference type="NCBI Taxonomy" id="2304603"/>
    <lineage>
        <taxon>Bacteria</taxon>
        <taxon>Pseudomonadati</taxon>
        <taxon>Pseudomonadota</taxon>
        <taxon>Gammaproteobacteria</taxon>
        <taxon>Cellvibrionales</taxon>
        <taxon>Spongiibacteraceae</taxon>
        <taxon>Zhongshania</taxon>
    </lineage>
</organism>
<evidence type="ECO:0000313" key="2">
    <source>
        <dbReference type="Proteomes" id="UP000237222"/>
    </source>
</evidence>